<comment type="caution">
    <text evidence="2">The sequence shown here is derived from an EMBL/GenBank/DDBJ whole genome shotgun (WGS) entry which is preliminary data.</text>
</comment>
<keyword evidence="3" id="KW-1185">Reference proteome</keyword>
<evidence type="ECO:0000313" key="3">
    <source>
        <dbReference type="Proteomes" id="UP000175679"/>
    </source>
</evidence>
<dbReference type="Gene3D" id="1.25.40.10">
    <property type="entry name" value="Tetratricopeptide repeat domain"/>
    <property type="match status" value="1"/>
</dbReference>
<dbReference type="Proteomes" id="UP000175679">
    <property type="component" value="Unassembled WGS sequence"/>
</dbReference>
<evidence type="ECO:0000256" key="1">
    <source>
        <dbReference type="PROSITE-ProRule" id="PRU00339"/>
    </source>
</evidence>
<dbReference type="Pfam" id="PF13181">
    <property type="entry name" value="TPR_8"/>
    <property type="match status" value="2"/>
</dbReference>
<gene>
    <name evidence="2" type="ORF">BIY23_02285</name>
</gene>
<dbReference type="OrthoDB" id="7163858at2"/>
<reference evidence="2 3" key="1">
    <citation type="submission" date="2016-09" db="EMBL/GenBank/DDBJ databases">
        <title>Genomic evidence for plant-parasitic nematodes as the earliest Wolbachia hosts.</title>
        <authorList>
            <person name="Brown A.M."/>
            <person name="Wasala S.K."/>
            <person name="Howe D.K."/>
            <person name="Peetz A.B."/>
            <person name="Zasada I.A."/>
            <person name="Denver D.R."/>
        </authorList>
    </citation>
    <scope>NUCLEOTIDE SEQUENCE [LARGE SCALE GENOMIC DNA]</scope>
    <source>
        <strain evidence="3">wPpe</strain>
    </source>
</reference>
<sequence>MLLCVIVLLCVYVNIYANESLEIQKIFNNVSRYIQPNKKLDILERKSNKFNVKITKTHFNVTFILKKAKDSFKLGDNEKAIAFLKEITTKFPYHKNALMMLSNIYYINQDYKQAKEICIKLLKQYPGDTIILENFFTILLKYNHNLALETMLELYSRHKNYAPLLANLGLLYVKNGDLVNAKEYMLAAVSMDYENPFYLYNLAVILDKLHDLENAAVFYEKLLNQEVTDFNQRQQVEARLQSIKLR</sequence>
<dbReference type="SMART" id="SM00028">
    <property type="entry name" value="TPR"/>
    <property type="match status" value="4"/>
</dbReference>
<dbReference type="PROSITE" id="PS50005">
    <property type="entry name" value="TPR"/>
    <property type="match status" value="1"/>
</dbReference>
<proteinExistence type="predicted"/>
<dbReference type="InterPro" id="IPR011990">
    <property type="entry name" value="TPR-like_helical_dom_sf"/>
</dbReference>
<dbReference type="InterPro" id="IPR019734">
    <property type="entry name" value="TPR_rpt"/>
</dbReference>
<name>A0A1E7QK07_WOLPI</name>
<dbReference type="EMBL" id="MJMG01000006">
    <property type="protein sequence ID" value="OEY86737.1"/>
    <property type="molecule type" value="Genomic_DNA"/>
</dbReference>
<accession>A0A1E7QK07</accession>
<protein>
    <submittedName>
        <fullName evidence="2">Uncharacterized protein</fullName>
    </submittedName>
</protein>
<keyword evidence="1" id="KW-0802">TPR repeat</keyword>
<evidence type="ECO:0000313" key="2">
    <source>
        <dbReference type="EMBL" id="OEY86737.1"/>
    </source>
</evidence>
<dbReference type="AlphaFoldDB" id="A0A1E7QK07"/>
<dbReference type="SUPFAM" id="SSF48452">
    <property type="entry name" value="TPR-like"/>
    <property type="match status" value="1"/>
</dbReference>
<organism evidence="2 3">
    <name type="scientific">Wolbachia pipientis</name>
    <dbReference type="NCBI Taxonomy" id="955"/>
    <lineage>
        <taxon>Bacteria</taxon>
        <taxon>Pseudomonadati</taxon>
        <taxon>Pseudomonadota</taxon>
        <taxon>Alphaproteobacteria</taxon>
        <taxon>Rickettsiales</taxon>
        <taxon>Anaplasmataceae</taxon>
        <taxon>Wolbachieae</taxon>
        <taxon>Wolbachia</taxon>
    </lineage>
</organism>
<dbReference type="Pfam" id="PF14559">
    <property type="entry name" value="TPR_19"/>
    <property type="match status" value="1"/>
</dbReference>
<feature type="repeat" description="TPR" evidence="1">
    <location>
        <begin position="162"/>
        <end position="195"/>
    </location>
</feature>